<comment type="caution">
    <text evidence="1">The sequence shown here is derived from an EMBL/GenBank/DDBJ whole genome shotgun (WGS) entry which is preliminary data.</text>
</comment>
<keyword evidence="2" id="KW-1185">Reference proteome</keyword>
<reference evidence="1 2" key="2">
    <citation type="journal article" date="2022" name="Mol. Ecol. Resour.">
        <title>The genomes of chicory, endive, great burdock and yacon provide insights into Asteraceae paleo-polyploidization history and plant inulin production.</title>
        <authorList>
            <person name="Fan W."/>
            <person name="Wang S."/>
            <person name="Wang H."/>
            <person name="Wang A."/>
            <person name="Jiang F."/>
            <person name="Liu H."/>
            <person name="Zhao H."/>
            <person name="Xu D."/>
            <person name="Zhang Y."/>
        </authorList>
    </citation>
    <scope>NUCLEOTIDE SEQUENCE [LARGE SCALE GENOMIC DNA]</scope>
    <source>
        <strain evidence="2">cv. Yunnan</strain>
        <tissue evidence="1">Leaves</tissue>
    </source>
</reference>
<dbReference type="Proteomes" id="UP001056120">
    <property type="component" value="Linkage Group LG20"/>
</dbReference>
<accession>A0ACB9D6I7</accession>
<sequence length="265" mass="29473">MQLWRLLYSKRGNKDLFLVVAEFLFKSIITTTTHHYHHLVSSKSQNPPPYLHLSSIHTSLLNSRVSPLIQLVKSSVNSAANHQIECGSDLDLELVALPFWIALRKMKIQCDVCEKAQTTLIYCADEATPCARCDVEVHAANKLASKHQRLLLHTLSNKLLPCDICQCAFVNLVTSSVEEYHGCILQPITQQIKVRIYSDLDTIGFLTYAATISVPLLVFSFKTSTFSLSDTSVILIFPPPLDSSTITLYDGGFSGKKVNFAATVD</sequence>
<name>A0ACB9D6I7_9ASTR</name>
<evidence type="ECO:0000313" key="2">
    <source>
        <dbReference type="Proteomes" id="UP001056120"/>
    </source>
</evidence>
<dbReference type="EMBL" id="CM042037">
    <property type="protein sequence ID" value="KAI3742140.1"/>
    <property type="molecule type" value="Genomic_DNA"/>
</dbReference>
<organism evidence="1 2">
    <name type="scientific">Smallanthus sonchifolius</name>
    <dbReference type="NCBI Taxonomy" id="185202"/>
    <lineage>
        <taxon>Eukaryota</taxon>
        <taxon>Viridiplantae</taxon>
        <taxon>Streptophyta</taxon>
        <taxon>Embryophyta</taxon>
        <taxon>Tracheophyta</taxon>
        <taxon>Spermatophyta</taxon>
        <taxon>Magnoliopsida</taxon>
        <taxon>eudicotyledons</taxon>
        <taxon>Gunneridae</taxon>
        <taxon>Pentapetalae</taxon>
        <taxon>asterids</taxon>
        <taxon>campanulids</taxon>
        <taxon>Asterales</taxon>
        <taxon>Asteraceae</taxon>
        <taxon>Asteroideae</taxon>
        <taxon>Heliantheae alliance</taxon>
        <taxon>Millerieae</taxon>
        <taxon>Smallanthus</taxon>
    </lineage>
</organism>
<reference evidence="2" key="1">
    <citation type="journal article" date="2022" name="Mol. Ecol. Resour.">
        <title>The genomes of chicory, endive, great burdock and yacon provide insights into Asteraceae palaeo-polyploidization history and plant inulin production.</title>
        <authorList>
            <person name="Fan W."/>
            <person name="Wang S."/>
            <person name="Wang H."/>
            <person name="Wang A."/>
            <person name="Jiang F."/>
            <person name="Liu H."/>
            <person name="Zhao H."/>
            <person name="Xu D."/>
            <person name="Zhang Y."/>
        </authorList>
    </citation>
    <scope>NUCLEOTIDE SEQUENCE [LARGE SCALE GENOMIC DNA]</scope>
    <source>
        <strain evidence="2">cv. Yunnan</strain>
    </source>
</reference>
<evidence type="ECO:0000313" key="1">
    <source>
        <dbReference type="EMBL" id="KAI3742140.1"/>
    </source>
</evidence>
<gene>
    <name evidence="1" type="ORF">L1987_59820</name>
</gene>
<protein>
    <submittedName>
        <fullName evidence="1">Uncharacterized protein</fullName>
    </submittedName>
</protein>
<proteinExistence type="predicted"/>